<dbReference type="STRING" id="43928.SAMN05443636_2052"/>
<gene>
    <name evidence="1" type="ORF">SAMN05443636_2052</name>
</gene>
<keyword evidence="2" id="KW-1185">Reference proteome</keyword>
<sequence length="33" mass="3545">MNEYRNTTYAEVSSGVRSVADRAVSLGRPAGDD</sequence>
<proteinExistence type="predicted"/>
<dbReference type="Proteomes" id="UP000184357">
    <property type="component" value="Unassembled WGS sequence"/>
</dbReference>
<protein>
    <submittedName>
        <fullName evidence="1">Uncharacterized protein</fullName>
    </submittedName>
</protein>
<reference evidence="1 2" key="1">
    <citation type="submission" date="2016-11" db="EMBL/GenBank/DDBJ databases">
        <authorList>
            <person name="Jaros S."/>
            <person name="Januszkiewicz K."/>
            <person name="Wedrychowicz H."/>
        </authorList>
    </citation>
    <scope>NUCLEOTIDE SEQUENCE [LARGE SCALE GENOMIC DNA]</scope>
    <source>
        <strain evidence="1 2">DSM 9297</strain>
    </source>
</reference>
<name>A0A1M5R5C8_9EURY</name>
<dbReference type="AlphaFoldDB" id="A0A1M5R5C8"/>
<accession>A0A1M5R5C8</accession>
<dbReference type="EMBL" id="FQWV01000005">
    <property type="protein sequence ID" value="SHH21260.1"/>
    <property type="molecule type" value="Genomic_DNA"/>
</dbReference>
<evidence type="ECO:0000313" key="1">
    <source>
        <dbReference type="EMBL" id="SHH21260.1"/>
    </source>
</evidence>
<organism evidence="1 2">
    <name type="scientific">Halobaculum gomorrense</name>
    <dbReference type="NCBI Taxonomy" id="43928"/>
    <lineage>
        <taxon>Archaea</taxon>
        <taxon>Methanobacteriati</taxon>
        <taxon>Methanobacteriota</taxon>
        <taxon>Stenosarchaea group</taxon>
        <taxon>Halobacteria</taxon>
        <taxon>Halobacteriales</taxon>
        <taxon>Haloferacaceae</taxon>
        <taxon>Halobaculum</taxon>
    </lineage>
</organism>
<evidence type="ECO:0000313" key="2">
    <source>
        <dbReference type="Proteomes" id="UP000184357"/>
    </source>
</evidence>